<reference evidence="2" key="1">
    <citation type="submission" date="2016-12" db="EMBL/GenBank/DDBJ databases">
        <authorList>
            <person name="Moulin L."/>
        </authorList>
    </citation>
    <scope>NUCLEOTIDE SEQUENCE [LARGE SCALE GENOMIC DNA]</scope>
    <source>
        <strain evidence="2">STM 7183</strain>
    </source>
</reference>
<dbReference type="PRINTS" id="PR00111">
    <property type="entry name" value="ABHYDROLASE"/>
</dbReference>
<dbReference type="RefSeq" id="WP_087738440.1">
    <property type="nucleotide sequence ID" value="NZ_CYGY02000068.1"/>
</dbReference>
<dbReference type="PANTHER" id="PTHR43194:SF2">
    <property type="entry name" value="PEROXISOMAL MEMBRANE PROTEIN LPX1"/>
    <property type="match status" value="1"/>
</dbReference>
<dbReference type="InterPro" id="IPR050228">
    <property type="entry name" value="Carboxylesterase_BioH"/>
</dbReference>
<dbReference type="PANTHER" id="PTHR43194">
    <property type="entry name" value="HYDROLASE ALPHA/BETA FOLD FAMILY"/>
    <property type="match status" value="1"/>
</dbReference>
<gene>
    <name evidence="2" type="ORF">BN2476_680161</name>
</gene>
<comment type="caution">
    <text evidence="2">The sequence shown here is derived from an EMBL/GenBank/DDBJ whole genome shotgun (WGS) entry which is preliminary data.</text>
</comment>
<protein>
    <submittedName>
        <fullName evidence="2">Alpha/beta hydrolase fold</fullName>
    </submittedName>
</protein>
<name>A0A1N7SQ66_9BURK</name>
<evidence type="ECO:0000259" key="1">
    <source>
        <dbReference type="Pfam" id="PF12697"/>
    </source>
</evidence>
<sequence length="251" mass="27522">MSTRPPVVFIHGFFGPLSVTEFADDHAVQRSSRRVLAPDLLGYGEYQQMTFDAITLRAQAEHIRRSIQQQFGDETVDVVGHSVGGAIAMLLAHAHPGRVRRIVNIEGNFTLDDAFWSASVGRMSDADANVLLERLRSDPLEWLRGAGVNATPDMREAAAHSLARQPASTLRAMGQSVVATTGDKLYLSTVRAVFGTHRVHLIAGELSRGGWHMPDWVSNECASFQTIEGAGHMMMLERPHAFAAALRHCLD</sequence>
<dbReference type="Pfam" id="PF12697">
    <property type="entry name" value="Abhydrolase_6"/>
    <property type="match status" value="1"/>
</dbReference>
<dbReference type="Gene3D" id="3.40.50.1820">
    <property type="entry name" value="alpha/beta hydrolase"/>
    <property type="match status" value="1"/>
</dbReference>
<dbReference type="Proteomes" id="UP000195569">
    <property type="component" value="Unassembled WGS sequence"/>
</dbReference>
<dbReference type="AlphaFoldDB" id="A0A1N7SQ66"/>
<dbReference type="EMBL" id="CYGY02000068">
    <property type="protein sequence ID" value="SIT49472.1"/>
    <property type="molecule type" value="Genomic_DNA"/>
</dbReference>
<feature type="domain" description="AB hydrolase-1" evidence="1">
    <location>
        <begin position="7"/>
        <end position="245"/>
    </location>
</feature>
<evidence type="ECO:0000313" key="2">
    <source>
        <dbReference type="EMBL" id="SIT49472.1"/>
    </source>
</evidence>
<dbReference type="InterPro" id="IPR029058">
    <property type="entry name" value="AB_hydrolase_fold"/>
</dbReference>
<dbReference type="GO" id="GO:0016787">
    <property type="term" value="F:hydrolase activity"/>
    <property type="evidence" value="ECO:0007669"/>
    <property type="project" value="UniProtKB-KW"/>
</dbReference>
<proteinExistence type="predicted"/>
<dbReference type="OrthoDB" id="5380819at2"/>
<keyword evidence="3" id="KW-1185">Reference proteome</keyword>
<dbReference type="PRINTS" id="PR00412">
    <property type="entry name" value="EPOXHYDRLASE"/>
</dbReference>
<evidence type="ECO:0000313" key="3">
    <source>
        <dbReference type="Proteomes" id="UP000195569"/>
    </source>
</evidence>
<accession>A0A1N7SQ66</accession>
<dbReference type="InterPro" id="IPR000073">
    <property type="entry name" value="AB_hydrolase_1"/>
</dbReference>
<dbReference type="InterPro" id="IPR000639">
    <property type="entry name" value="Epox_hydrolase-like"/>
</dbReference>
<organism evidence="2 3">
    <name type="scientific">Paraburkholderia piptadeniae</name>
    <dbReference type="NCBI Taxonomy" id="1701573"/>
    <lineage>
        <taxon>Bacteria</taxon>
        <taxon>Pseudomonadati</taxon>
        <taxon>Pseudomonadota</taxon>
        <taxon>Betaproteobacteria</taxon>
        <taxon>Burkholderiales</taxon>
        <taxon>Burkholderiaceae</taxon>
        <taxon>Paraburkholderia</taxon>
    </lineage>
</organism>
<dbReference type="SUPFAM" id="SSF53474">
    <property type="entry name" value="alpha/beta-Hydrolases"/>
    <property type="match status" value="1"/>
</dbReference>
<keyword evidence="2" id="KW-0378">Hydrolase</keyword>